<evidence type="ECO:0000313" key="1">
    <source>
        <dbReference type="EMBL" id="PWI22677.1"/>
    </source>
</evidence>
<dbReference type="AlphaFoldDB" id="A0A2U3ADS6"/>
<organism evidence="1 2">
    <name type="scientific">Kurthia sibirica</name>
    <dbReference type="NCBI Taxonomy" id="202750"/>
    <lineage>
        <taxon>Bacteria</taxon>
        <taxon>Bacillati</taxon>
        <taxon>Bacillota</taxon>
        <taxon>Bacilli</taxon>
        <taxon>Bacillales</taxon>
        <taxon>Caryophanaceae</taxon>
        <taxon>Kurthia</taxon>
    </lineage>
</organism>
<protein>
    <submittedName>
        <fullName evidence="1">Uncharacterized protein</fullName>
    </submittedName>
</protein>
<dbReference type="Proteomes" id="UP000245938">
    <property type="component" value="Unassembled WGS sequence"/>
</dbReference>
<gene>
    <name evidence="1" type="ORF">DEX24_16760</name>
</gene>
<dbReference type="EMBL" id="QFVR01000054">
    <property type="protein sequence ID" value="PWI22677.1"/>
    <property type="molecule type" value="Genomic_DNA"/>
</dbReference>
<proteinExistence type="predicted"/>
<reference evidence="1 2" key="1">
    <citation type="submission" date="2018-05" db="EMBL/GenBank/DDBJ databases">
        <title>Kurthia sibirica genome sequence.</title>
        <authorList>
            <person name="Maclea K.S."/>
            <person name="Goen A.E."/>
        </authorList>
    </citation>
    <scope>NUCLEOTIDE SEQUENCE [LARGE SCALE GENOMIC DNA]</scope>
    <source>
        <strain evidence="1 2">ATCC 49154</strain>
    </source>
</reference>
<sequence>MIQQGDLPGALSAVGRYSSASASLGDQAVKQCLRTGGGIAGSATKSPAPLREADECLHQAYRA</sequence>
<evidence type="ECO:0000313" key="2">
    <source>
        <dbReference type="Proteomes" id="UP000245938"/>
    </source>
</evidence>
<comment type="caution">
    <text evidence="1">The sequence shown here is derived from an EMBL/GenBank/DDBJ whole genome shotgun (WGS) entry which is preliminary data.</text>
</comment>
<accession>A0A2U3ADS6</accession>
<keyword evidence="2" id="KW-1185">Reference proteome</keyword>
<name>A0A2U3ADS6_9BACL</name>